<organism evidence="10 11">
    <name type="scientific">Pedobacter ureilyticus</name>
    <dbReference type="NCBI Taxonomy" id="1393051"/>
    <lineage>
        <taxon>Bacteria</taxon>
        <taxon>Pseudomonadati</taxon>
        <taxon>Bacteroidota</taxon>
        <taxon>Sphingobacteriia</taxon>
        <taxon>Sphingobacteriales</taxon>
        <taxon>Sphingobacteriaceae</taxon>
        <taxon>Pedobacter</taxon>
    </lineage>
</organism>
<keyword evidence="2 7" id="KW-0813">Transport</keyword>
<dbReference type="InterPro" id="IPR036942">
    <property type="entry name" value="Beta-barrel_TonB_sf"/>
</dbReference>
<evidence type="ECO:0000259" key="9">
    <source>
        <dbReference type="Pfam" id="PF07715"/>
    </source>
</evidence>
<dbReference type="Pfam" id="PF07715">
    <property type="entry name" value="Plug"/>
    <property type="match status" value="1"/>
</dbReference>
<dbReference type="SUPFAM" id="SSF49464">
    <property type="entry name" value="Carboxypeptidase regulatory domain-like"/>
    <property type="match status" value="1"/>
</dbReference>
<name>A0ABW9J9S8_9SPHI</name>
<reference evidence="10 11" key="1">
    <citation type="submission" date="2024-12" db="EMBL/GenBank/DDBJ databases">
        <authorList>
            <person name="Hu S."/>
        </authorList>
    </citation>
    <scope>NUCLEOTIDE SEQUENCE [LARGE SCALE GENOMIC DNA]</scope>
    <source>
        <strain evidence="10 11">THG-T11</strain>
    </source>
</reference>
<dbReference type="Pfam" id="PF07660">
    <property type="entry name" value="STN"/>
    <property type="match status" value="1"/>
</dbReference>
<dbReference type="InterPro" id="IPR011662">
    <property type="entry name" value="Secretin/TonB_short_N"/>
</dbReference>
<keyword evidence="6 7" id="KW-0998">Cell outer membrane</keyword>
<gene>
    <name evidence="10" type="ORF">E6A44_017030</name>
</gene>
<evidence type="ECO:0000256" key="4">
    <source>
        <dbReference type="ARBA" id="ARBA00022692"/>
    </source>
</evidence>
<evidence type="ECO:0000256" key="6">
    <source>
        <dbReference type="ARBA" id="ARBA00023237"/>
    </source>
</evidence>
<dbReference type="InterPro" id="IPR023996">
    <property type="entry name" value="TonB-dep_OMP_SusC/RagA"/>
</dbReference>
<dbReference type="SUPFAM" id="SSF56935">
    <property type="entry name" value="Porins"/>
    <property type="match status" value="1"/>
</dbReference>
<keyword evidence="3 7" id="KW-1134">Transmembrane beta strand</keyword>
<accession>A0ABW9J9S8</accession>
<dbReference type="Pfam" id="PF13715">
    <property type="entry name" value="CarbopepD_reg_2"/>
    <property type="match status" value="1"/>
</dbReference>
<dbReference type="NCBIfam" id="TIGR04056">
    <property type="entry name" value="OMP_RagA_SusC"/>
    <property type="match status" value="1"/>
</dbReference>
<dbReference type="RefSeq" id="WP_138724365.1">
    <property type="nucleotide sequence ID" value="NZ_SSHJ02000008.1"/>
</dbReference>
<comment type="similarity">
    <text evidence="7">Belongs to the TonB-dependent receptor family.</text>
</comment>
<dbReference type="Proteomes" id="UP001517247">
    <property type="component" value="Unassembled WGS sequence"/>
</dbReference>
<feature type="domain" description="TonB-dependent receptor plug" evidence="9">
    <location>
        <begin position="224"/>
        <end position="352"/>
    </location>
</feature>
<keyword evidence="11" id="KW-1185">Reference proteome</keyword>
<dbReference type="Gene3D" id="2.170.130.10">
    <property type="entry name" value="TonB-dependent receptor, plug domain"/>
    <property type="match status" value="1"/>
</dbReference>
<dbReference type="InterPro" id="IPR039426">
    <property type="entry name" value="TonB-dep_rcpt-like"/>
</dbReference>
<evidence type="ECO:0000256" key="2">
    <source>
        <dbReference type="ARBA" id="ARBA00022448"/>
    </source>
</evidence>
<sequence length="1210" mass="133523">MKIEDQKDPWHSAWANNPLVRAMKLTMIIMTVFLMQLSATGLAQNVTFKKNNSSLKEFFTEIRKQTGYHVVWQEGKVNDAIRISVAFQSTPLEQALEQVLSAKNLDYKIVNKTVVVKPKEKGMLDRIKSYFAKITVSGKVVDAETNLPMPGVTVRVTGTNKSAVTDASGLFEIPDVDENAALTLSSIGYASKSMAVQENMLIRLAPITQELEGVVISTGYQEIKKQSTTGAANVITAKEIEETPSINLMERLEGKIPGVQFDIRKNTIQVRGTSSYTAKAPLVVIDGFPAVNQDLTTITSGVIESRPRNKNQPETSGNAILSTFNPADIESISFLKDAAASAIWGASAANGVIVITTKRGRKGKSAVNFSATTGFSGPAKLSDLNSMTNAQYIELEQELVDKNFIQDPVANLIASPLNGWRSAPVTEAQEWMFKAKRNPALIPQRDAALKELANRSNHDQIRDYLLQNAIQQQYNLSFSGGQGNSAYYVSGNYTKDRPVFRSNEAEKYAVLSNLTNNFLNNRLIVTAGVNYAYSKSQVNTAAISALSEGALGLAPYELLVDANGNRIRKGVAFTTRTSDSLTRVRNLLPWTYNAIDELAYGNTVNTANSVRINSSVKGVITKWMNFTVSGQLQKSFEEQVNLKNQNSYYTRNLINSGTNQQNVALLGSVYGVPKGGIYQAGRVNRNDYGLRAQLDINKDFGTDHHFDMIAGAEIREEKGQGSEQMLYGYDEELSTSVNVNTVGNAARYYNIYGNLVSLGQPNNLISRYIRRYLSYYGNASYSFLGKYHATASARFDDVNVVGVSRKARATPLWSAGLRWDIFKEDFMSGIRWISGLSLRSSIGLSGNVPDRSANFTTVNLGLVDGYTQLPYARIGFPLNQDLGWEITNMANIGLDVAILNNRVNVTFDYYRKHVSDLLINLPINSTYGWQTLDYNAGTLESHGVDLGITAELLRAKDFKWSLAFNYGYNTNKVTEARFQPQIVTGVAITPGYAVDNMWVYRWAGLDNLGRSQIYDGKGNIKSSVDNNIVTEDRVAAGRTVAPHFGGLINTFSYKGWTLMARATYNLGHKFLIQNISPGLYPTSGSYSGIIGNNAAIVDRWRNPGDEAFTNVPGLSNVNVNSITRYIYSDLNVRDAGQIRLQQISLTYVLPSRLLKTVPFIKGVNLGATVSNLGLIWVANKEGIDPDYQMTSMYNNLPPTRNYVFNVNLTL</sequence>
<evidence type="ECO:0000256" key="1">
    <source>
        <dbReference type="ARBA" id="ARBA00004571"/>
    </source>
</evidence>
<dbReference type="Gene3D" id="2.40.170.20">
    <property type="entry name" value="TonB-dependent receptor, beta-barrel domain"/>
    <property type="match status" value="1"/>
</dbReference>
<comment type="subcellular location">
    <subcellularLocation>
        <location evidence="1 7">Cell outer membrane</location>
        <topology evidence="1 7">Multi-pass membrane protein</topology>
    </subcellularLocation>
</comment>
<dbReference type="PROSITE" id="PS52016">
    <property type="entry name" value="TONB_DEPENDENT_REC_3"/>
    <property type="match status" value="1"/>
</dbReference>
<dbReference type="InterPro" id="IPR008969">
    <property type="entry name" value="CarboxyPept-like_regulatory"/>
</dbReference>
<evidence type="ECO:0000313" key="10">
    <source>
        <dbReference type="EMBL" id="MFN0257297.1"/>
    </source>
</evidence>
<dbReference type="InterPro" id="IPR023997">
    <property type="entry name" value="TonB-dep_OMP_SusC/RagA_CS"/>
</dbReference>
<dbReference type="InterPro" id="IPR012910">
    <property type="entry name" value="Plug_dom"/>
</dbReference>
<feature type="domain" description="Secretin/TonB short N-terminal" evidence="8">
    <location>
        <begin position="82"/>
        <end position="119"/>
    </location>
</feature>
<dbReference type="EMBL" id="SSHJ02000008">
    <property type="protein sequence ID" value="MFN0257297.1"/>
    <property type="molecule type" value="Genomic_DNA"/>
</dbReference>
<evidence type="ECO:0000256" key="3">
    <source>
        <dbReference type="ARBA" id="ARBA00022452"/>
    </source>
</evidence>
<evidence type="ECO:0000313" key="11">
    <source>
        <dbReference type="Proteomes" id="UP001517247"/>
    </source>
</evidence>
<evidence type="ECO:0000256" key="7">
    <source>
        <dbReference type="PROSITE-ProRule" id="PRU01360"/>
    </source>
</evidence>
<dbReference type="InterPro" id="IPR037066">
    <property type="entry name" value="Plug_dom_sf"/>
</dbReference>
<proteinExistence type="inferred from homology"/>
<keyword evidence="5 7" id="KW-0472">Membrane</keyword>
<evidence type="ECO:0000256" key="5">
    <source>
        <dbReference type="ARBA" id="ARBA00023136"/>
    </source>
</evidence>
<protein>
    <submittedName>
        <fullName evidence="10">SusC/RagA family TonB-linked outer membrane protein</fullName>
    </submittedName>
</protein>
<comment type="caution">
    <text evidence="10">The sequence shown here is derived from an EMBL/GenBank/DDBJ whole genome shotgun (WGS) entry which is preliminary data.</text>
</comment>
<keyword evidence="4 7" id="KW-0812">Transmembrane</keyword>
<dbReference type="NCBIfam" id="TIGR04057">
    <property type="entry name" value="SusC_RagA_signa"/>
    <property type="match status" value="1"/>
</dbReference>
<evidence type="ECO:0000259" key="8">
    <source>
        <dbReference type="Pfam" id="PF07660"/>
    </source>
</evidence>
<dbReference type="Gene3D" id="2.60.40.1120">
    <property type="entry name" value="Carboxypeptidase-like, regulatory domain"/>
    <property type="match status" value="1"/>
</dbReference>